<dbReference type="SUPFAM" id="SSF48179">
    <property type="entry name" value="6-phosphogluconate dehydrogenase C-terminal domain-like"/>
    <property type="match status" value="1"/>
</dbReference>
<dbReference type="Gene3D" id="1.10.1040.10">
    <property type="entry name" value="N-(1-d-carboxylethyl)-l-norvaline Dehydrogenase, domain 2"/>
    <property type="match status" value="1"/>
</dbReference>
<dbReference type="InterPro" id="IPR036291">
    <property type="entry name" value="NAD(P)-bd_dom_sf"/>
</dbReference>
<protein>
    <submittedName>
        <fullName evidence="4">Mannitol dehydrogenase family protein</fullName>
        <ecNumber evidence="4">1.1.1.-</ecNumber>
    </submittedName>
</protein>
<keyword evidence="5" id="KW-1185">Reference proteome</keyword>
<organism evidence="4 5">
    <name type="scientific">Mesorhizobium shangrilense</name>
    <dbReference type="NCBI Taxonomy" id="460060"/>
    <lineage>
        <taxon>Bacteria</taxon>
        <taxon>Pseudomonadati</taxon>
        <taxon>Pseudomonadota</taxon>
        <taxon>Alphaproteobacteria</taxon>
        <taxon>Hyphomicrobiales</taxon>
        <taxon>Phyllobacteriaceae</taxon>
        <taxon>Mesorhizobium</taxon>
    </lineage>
</organism>
<dbReference type="InterPro" id="IPR008927">
    <property type="entry name" value="6-PGluconate_DH-like_C_sf"/>
</dbReference>
<comment type="caution">
    <text evidence="4">The sequence shown here is derived from an EMBL/GenBank/DDBJ whole genome shotgun (WGS) entry which is preliminary data.</text>
</comment>
<dbReference type="InterPro" id="IPR000669">
    <property type="entry name" value="Mannitol_DH"/>
</dbReference>
<feature type="domain" description="Mannitol dehydrogenase N-terminal" evidence="2">
    <location>
        <begin position="35"/>
        <end position="289"/>
    </location>
</feature>
<dbReference type="RefSeq" id="WP_354459988.1">
    <property type="nucleotide sequence ID" value="NZ_JBEWSZ010000001.1"/>
</dbReference>
<gene>
    <name evidence="4" type="ORF">ABVQ20_13475</name>
</gene>
<dbReference type="EC" id="1.1.1.-" evidence="4"/>
<dbReference type="GO" id="GO:0016491">
    <property type="term" value="F:oxidoreductase activity"/>
    <property type="evidence" value="ECO:0007669"/>
    <property type="project" value="UniProtKB-KW"/>
</dbReference>
<evidence type="ECO:0000313" key="4">
    <source>
        <dbReference type="EMBL" id="MET2827988.1"/>
    </source>
</evidence>
<dbReference type="EMBL" id="JBEWSZ010000001">
    <property type="protein sequence ID" value="MET2827988.1"/>
    <property type="molecule type" value="Genomic_DNA"/>
</dbReference>
<dbReference type="Pfam" id="PF01232">
    <property type="entry name" value="Mannitol_dh"/>
    <property type="match status" value="1"/>
</dbReference>
<dbReference type="Proteomes" id="UP001548832">
    <property type="component" value="Unassembled WGS sequence"/>
</dbReference>
<evidence type="ECO:0000259" key="2">
    <source>
        <dbReference type="Pfam" id="PF01232"/>
    </source>
</evidence>
<dbReference type="InterPro" id="IPR013118">
    <property type="entry name" value="Mannitol_DH_C"/>
</dbReference>
<evidence type="ECO:0000259" key="3">
    <source>
        <dbReference type="Pfam" id="PF08125"/>
    </source>
</evidence>
<dbReference type="PRINTS" id="PR00084">
    <property type="entry name" value="MTLDHDRGNASE"/>
</dbReference>
<dbReference type="SUPFAM" id="SSF51735">
    <property type="entry name" value="NAD(P)-binding Rossmann-fold domains"/>
    <property type="match status" value="1"/>
</dbReference>
<dbReference type="PANTHER" id="PTHR43362:SF1">
    <property type="entry name" value="MANNITOL DEHYDROGENASE 2-RELATED"/>
    <property type="match status" value="1"/>
</dbReference>
<proteinExistence type="predicted"/>
<accession>A0ABV2DD88</accession>
<keyword evidence="1 4" id="KW-0560">Oxidoreductase</keyword>
<dbReference type="PANTHER" id="PTHR43362">
    <property type="entry name" value="MANNITOL DEHYDROGENASE DSF1-RELATED"/>
    <property type="match status" value="1"/>
</dbReference>
<evidence type="ECO:0000256" key="1">
    <source>
        <dbReference type="ARBA" id="ARBA00023002"/>
    </source>
</evidence>
<dbReference type="Pfam" id="PF08125">
    <property type="entry name" value="Mannitol_dh_C"/>
    <property type="match status" value="1"/>
</dbReference>
<dbReference type="Gene3D" id="3.40.50.720">
    <property type="entry name" value="NAD(P)-binding Rossmann-like Domain"/>
    <property type="match status" value="1"/>
</dbReference>
<name>A0ABV2DD88_9HYPH</name>
<evidence type="ECO:0000313" key="5">
    <source>
        <dbReference type="Proteomes" id="UP001548832"/>
    </source>
</evidence>
<feature type="domain" description="Mannitol dehydrogenase C-terminal" evidence="3">
    <location>
        <begin position="298"/>
        <end position="490"/>
    </location>
</feature>
<sequence>MGAAAQPIRLGASSLDRLPAPVRRPAYDRARLNPGILHLGVGAFHRCHQAEYTDDALEAAFGPWGIVGVNLRAPDLGPTLGAQGSLYCRELRDGSQTDRRLIGAMVDTISVPGEGQPSHHETLKRALDTASSAAIGVVTLTVTEKGYCHIPATGELDLDHPDIRHDIANPQAPVSVPGFVLRMLALRLQSGTPLPALISCDNVPDNGSTLRRSVLGLAARIDPALHDRVAREAQFVNTMVDRIVPATRPEDIAAFALETGVEDLGLVVGEPFRMWVLEDRFDGPLPAWDRAGALFVRDVAPYEILKMRVVNGIQSNLCQLGVLSGLEFMSDVMAQEGFAEFAERIITREVVPNLPPVPGVDVAGYVTETIRRLRNPALKHRTQQISTDGSQKIKQRLLEPLRAGLRAGTPCDGLLLGIAGWMQYASGRDSGGQRIEVNDPFAERTRAIGTASGGDAATLVDGMLEIDGIFGFDLRSDTAIRARLADNVAKLRKQPALLVIRDFLASGRG</sequence>
<dbReference type="InterPro" id="IPR050988">
    <property type="entry name" value="Mannitol_DH/Oxidoreductase"/>
</dbReference>
<dbReference type="InterPro" id="IPR013131">
    <property type="entry name" value="Mannitol_DH_N"/>
</dbReference>
<reference evidence="4 5" key="1">
    <citation type="submission" date="2024-06" db="EMBL/GenBank/DDBJ databases">
        <authorList>
            <person name="Kim D.-U."/>
        </authorList>
    </citation>
    <scope>NUCLEOTIDE SEQUENCE [LARGE SCALE GENOMIC DNA]</scope>
    <source>
        <strain evidence="4 5">KACC15460</strain>
    </source>
</reference>
<dbReference type="InterPro" id="IPR013328">
    <property type="entry name" value="6PGD_dom2"/>
</dbReference>